<feature type="region of interest" description="Disordered" evidence="1">
    <location>
        <begin position="149"/>
        <end position="173"/>
    </location>
</feature>
<protein>
    <submittedName>
        <fullName evidence="4">Uncharacterized protein</fullName>
    </submittedName>
</protein>
<dbReference type="Proteomes" id="UP001632037">
    <property type="component" value="Unassembled WGS sequence"/>
</dbReference>
<dbReference type="EMBL" id="JBIMZQ010000058">
    <property type="protein sequence ID" value="KAL3658006.1"/>
    <property type="molecule type" value="Genomic_DNA"/>
</dbReference>
<keyword evidence="3" id="KW-0732">Signal</keyword>
<feature type="compositionally biased region" description="Low complexity" evidence="1">
    <location>
        <begin position="509"/>
        <end position="519"/>
    </location>
</feature>
<feature type="signal peptide" evidence="3">
    <location>
        <begin position="1"/>
        <end position="23"/>
    </location>
</feature>
<keyword evidence="5" id="KW-1185">Reference proteome</keyword>
<feature type="chain" id="PRO_5044803007" evidence="3">
    <location>
        <begin position="24"/>
        <end position="557"/>
    </location>
</feature>
<feature type="transmembrane region" description="Helical" evidence="2">
    <location>
        <begin position="266"/>
        <end position="288"/>
    </location>
</feature>
<sequence length="557" mass="58585">MTLWLQCLLIVVSVQFYAVRCNAASSTDLTLSACNYSSEDLYVANSSDTQAPFRTGYVQCANATGTDVTLCELCTCREKKIESVEGVVVAWVVCVGSGDPTTCSSVDGSGHEFCTGTNSSCSGSCDGVDVNVGDSSSSTSSEIAITNGSDASADISSTSSSSDTSVDVGSSSSFDTITSSVGSNSDAPTPSATEAVSLTLLPDGSESQAMNEDNVITGDLGTVEPSQPPADSTEQNIIRPSDSGSTHQLDTNNGRSTSSAWSGTRLMAVGTVLCGVAIVAATAVFVAIRKDQARKRKALGTPTDEYTDDDCSIATPMTHRLYGGYRHNGRYGNNGSSDNTPLASIVVIGPDDDFQTPAAYTSSHQYRSYSRKLSDSYASTESVKASTDSARLNTSHQNKARAVPAERQFDASHGPPVSELPSPTLDPIFDTNNTQVSFSSSMSSEYKSTPSPSERVYESEGSLTDSFGMGSSTHSVESTRDSDVSTEPRKRETSLLKEEEGKNSNTIASFPSSLSSLNSEYDIRDTEASEHIHPSELGTTSSRVALSFDMGSVSPRD</sequence>
<feature type="compositionally biased region" description="Polar residues" evidence="1">
    <location>
        <begin position="229"/>
        <end position="260"/>
    </location>
</feature>
<feature type="compositionally biased region" description="Polar residues" evidence="1">
    <location>
        <begin position="461"/>
        <end position="476"/>
    </location>
</feature>
<feature type="compositionally biased region" description="Low complexity" evidence="1">
    <location>
        <begin position="437"/>
        <end position="453"/>
    </location>
</feature>
<accession>A0ABD3EUZ3</accession>
<evidence type="ECO:0000256" key="1">
    <source>
        <dbReference type="SAM" id="MobiDB-lite"/>
    </source>
</evidence>
<evidence type="ECO:0000256" key="3">
    <source>
        <dbReference type="SAM" id="SignalP"/>
    </source>
</evidence>
<feature type="compositionally biased region" description="Basic and acidic residues" evidence="1">
    <location>
        <begin position="477"/>
        <end position="502"/>
    </location>
</feature>
<comment type="caution">
    <text evidence="4">The sequence shown here is derived from an EMBL/GenBank/DDBJ whole genome shotgun (WGS) entry which is preliminary data.</text>
</comment>
<dbReference type="AlphaFoldDB" id="A0ABD3EUZ3"/>
<keyword evidence="2" id="KW-0472">Membrane</keyword>
<feature type="region of interest" description="Disordered" evidence="1">
    <location>
        <begin position="218"/>
        <end position="260"/>
    </location>
</feature>
<proteinExistence type="predicted"/>
<gene>
    <name evidence="4" type="ORF">V7S43_017049</name>
</gene>
<organism evidence="4 5">
    <name type="scientific">Phytophthora oleae</name>
    <dbReference type="NCBI Taxonomy" id="2107226"/>
    <lineage>
        <taxon>Eukaryota</taxon>
        <taxon>Sar</taxon>
        <taxon>Stramenopiles</taxon>
        <taxon>Oomycota</taxon>
        <taxon>Peronosporomycetes</taxon>
        <taxon>Peronosporales</taxon>
        <taxon>Peronosporaceae</taxon>
        <taxon>Phytophthora</taxon>
    </lineage>
</organism>
<keyword evidence="2" id="KW-1133">Transmembrane helix</keyword>
<evidence type="ECO:0000313" key="4">
    <source>
        <dbReference type="EMBL" id="KAL3658006.1"/>
    </source>
</evidence>
<evidence type="ECO:0000256" key="2">
    <source>
        <dbReference type="SAM" id="Phobius"/>
    </source>
</evidence>
<feature type="compositionally biased region" description="Polar residues" evidence="1">
    <location>
        <begin position="384"/>
        <end position="397"/>
    </location>
</feature>
<evidence type="ECO:0000313" key="5">
    <source>
        <dbReference type="Proteomes" id="UP001632037"/>
    </source>
</evidence>
<name>A0ABD3EUZ3_9STRA</name>
<reference evidence="4 5" key="1">
    <citation type="submission" date="2024-09" db="EMBL/GenBank/DDBJ databases">
        <title>Genome sequencing and assembly of Phytophthora oleae, isolate VK10A, causative agent of rot of olive drupes.</title>
        <authorList>
            <person name="Conti Taguali S."/>
            <person name="Riolo M."/>
            <person name="La Spada F."/>
            <person name="Cacciola S.O."/>
            <person name="Dionisio G."/>
        </authorList>
    </citation>
    <scope>NUCLEOTIDE SEQUENCE [LARGE SCALE GENOMIC DNA]</scope>
    <source>
        <strain evidence="4 5">VK10A</strain>
    </source>
</reference>
<feature type="compositionally biased region" description="Basic and acidic residues" evidence="1">
    <location>
        <begin position="521"/>
        <end position="534"/>
    </location>
</feature>
<feature type="region of interest" description="Disordered" evidence="1">
    <location>
        <begin position="384"/>
        <end position="557"/>
    </location>
</feature>
<keyword evidence="2" id="KW-0812">Transmembrane</keyword>